<name>A0A1G8CMN6_9SPHI</name>
<dbReference type="GO" id="GO:0015031">
    <property type="term" value="P:protein transport"/>
    <property type="evidence" value="ECO:0007669"/>
    <property type="project" value="UniProtKB-KW"/>
</dbReference>
<gene>
    <name evidence="10" type="ORF">SAMN05421827_12550</name>
</gene>
<keyword evidence="10" id="KW-0067">ATP-binding</keyword>
<dbReference type="PANTHER" id="PTHR24221:SF654">
    <property type="entry name" value="ATP-BINDING CASSETTE SUB-FAMILY B MEMBER 6"/>
    <property type="match status" value="1"/>
</dbReference>
<evidence type="ECO:0000256" key="7">
    <source>
        <dbReference type="SAM" id="Phobius"/>
    </source>
</evidence>
<dbReference type="InterPro" id="IPR027417">
    <property type="entry name" value="P-loop_NTPase"/>
</dbReference>
<dbReference type="GO" id="GO:0043213">
    <property type="term" value="P:bacteriocin transport"/>
    <property type="evidence" value="ECO:0007669"/>
    <property type="project" value="UniProtKB-KW"/>
</dbReference>
<dbReference type="SUPFAM" id="SSF52540">
    <property type="entry name" value="P-loop containing nucleoside triphosphate hydrolases"/>
    <property type="match status" value="1"/>
</dbReference>
<dbReference type="Pfam" id="PF00664">
    <property type="entry name" value="ABC_membrane"/>
    <property type="match status" value="1"/>
</dbReference>
<feature type="transmembrane region" description="Helical" evidence="7">
    <location>
        <begin position="172"/>
        <end position="194"/>
    </location>
</feature>
<evidence type="ECO:0000259" key="8">
    <source>
        <dbReference type="PROSITE" id="PS50929"/>
    </source>
</evidence>
<evidence type="ECO:0000256" key="5">
    <source>
        <dbReference type="ARBA" id="ARBA00023136"/>
    </source>
</evidence>
<feature type="domain" description="ABC transmembrane type-1" evidence="8">
    <location>
        <begin position="172"/>
        <end position="451"/>
    </location>
</feature>
<dbReference type="Gene3D" id="1.20.1560.10">
    <property type="entry name" value="ABC transporter type 1, transmembrane domain"/>
    <property type="match status" value="1"/>
</dbReference>
<dbReference type="CDD" id="cd18571">
    <property type="entry name" value="ABC_6TM_peptidase_like"/>
    <property type="match status" value="1"/>
</dbReference>
<dbReference type="EMBL" id="FNCH01000025">
    <property type="protein sequence ID" value="SDH46553.1"/>
    <property type="molecule type" value="Genomic_DNA"/>
</dbReference>
<evidence type="ECO:0000259" key="9">
    <source>
        <dbReference type="PROSITE" id="PS50990"/>
    </source>
</evidence>
<dbReference type="Gene3D" id="3.40.50.300">
    <property type="entry name" value="P-loop containing nucleotide triphosphate hydrolases"/>
    <property type="match status" value="1"/>
</dbReference>
<evidence type="ECO:0000256" key="4">
    <source>
        <dbReference type="ARBA" id="ARBA00022989"/>
    </source>
</evidence>
<dbReference type="AlphaFoldDB" id="A0A1G8CMN6"/>
<keyword evidence="2 7" id="KW-0812">Transmembrane</keyword>
<dbReference type="GO" id="GO:0016887">
    <property type="term" value="F:ATP hydrolysis activity"/>
    <property type="evidence" value="ECO:0007669"/>
    <property type="project" value="InterPro"/>
</dbReference>
<feature type="transmembrane region" description="Helical" evidence="7">
    <location>
        <begin position="306"/>
        <end position="324"/>
    </location>
</feature>
<keyword evidence="4 7" id="KW-1133">Transmembrane helix</keyword>
<dbReference type="GO" id="GO:0008233">
    <property type="term" value="F:peptidase activity"/>
    <property type="evidence" value="ECO:0007669"/>
    <property type="project" value="InterPro"/>
</dbReference>
<dbReference type="GO" id="GO:0034040">
    <property type="term" value="F:ATPase-coupled lipid transmembrane transporter activity"/>
    <property type="evidence" value="ECO:0007669"/>
    <property type="project" value="TreeGrafter"/>
</dbReference>
<keyword evidence="3" id="KW-0813">Transport</keyword>
<reference evidence="11" key="1">
    <citation type="submission" date="2016-10" db="EMBL/GenBank/DDBJ databases">
        <authorList>
            <person name="Varghese N."/>
            <person name="Submissions S."/>
        </authorList>
    </citation>
    <scope>NUCLEOTIDE SEQUENCE [LARGE SCALE GENOMIC DNA]</scope>
    <source>
        <strain evidence="11">DSM 17933</strain>
    </source>
</reference>
<dbReference type="Pfam" id="PF03412">
    <property type="entry name" value="Peptidase_C39"/>
    <property type="match status" value="1"/>
</dbReference>
<dbReference type="SUPFAM" id="SSF90123">
    <property type="entry name" value="ABC transporter transmembrane region"/>
    <property type="match status" value="1"/>
</dbReference>
<dbReference type="STRING" id="405671.SAMN05421827_12550"/>
<evidence type="ECO:0000256" key="1">
    <source>
        <dbReference type="ARBA" id="ARBA00004651"/>
    </source>
</evidence>
<proteinExistence type="predicted"/>
<evidence type="ECO:0000256" key="3">
    <source>
        <dbReference type="ARBA" id="ARBA00022927"/>
    </source>
</evidence>
<comment type="subcellular location">
    <subcellularLocation>
        <location evidence="1">Cell membrane</location>
        <topology evidence="1">Multi-pass membrane protein</topology>
    </subcellularLocation>
</comment>
<keyword evidence="10" id="KW-0547">Nucleotide-binding</keyword>
<dbReference type="CDD" id="cd02418">
    <property type="entry name" value="Peptidase_C39B"/>
    <property type="match status" value="1"/>
</dbReference>
<keyword evidence="3" id="KW-0653">Protein transport</keyword>
<dbReference type="InterPro" id="IPR005074">
    <property type="entry name" value="Peptidase_C39"/>
</dbReference>
<evidence type="ECO:0000313" key="10">
    <source>
        <dbReference type="EMBL" id="SDH46553.1"/>
    </source>
</evidence>
<accession>A0A1G8CMN6</accession>
<dbReference type="GO" id="GO:0006508">
    <property type="term" value="P:proteolysis"/>
    <property type="evidence" value="ECO:0007669"/>
    <property type="project" value="InterPro"/>
</dbReference>
<feature type="transmembrane region" description="Helical" evidence="7">
    <location>
        <begin position="206"/>
        <end position="226"/>
    </location>
</feature>
<dbReference type="GO" id="GO:0005524">
    <property type="term" value="F:ATP binding"/>
    <property type="evidence" value="ECO:0007669"/>
    <property type="project" value="UniProtKB-KW"/>
</dbReference>
<feature type="domain" description="Peptidase C39" evidence="9">
    <location>
        <begin position="8"/>
        <end position="131"/>
    </location>
</feature>
<dbReference type="PANTHER" id="PTHR24221">
    <property type="entry name" value="ATP-BINDING CASSETTE SUB-FAMILY B"/>
    <property type="match status" value="1"/>
</dbReference>
<sequence>MGFKFSAQFDQMDCGPACLKMVSNYFGKDYPIQFLRENSFLTKEGVSLLGLSNSAAKIGIDTFVAKIKVEKLTDSPLPCILYWNQNHFIVLYNIKKRNGKKIYQIADPGFGLINLSEQDFLASWSFDKGSGIALFLKPGPQFGKVESTINTNSSFKDLLKYLLPFKKELVKLFFSLGVGSLLTMVFPFITKILIDYGVDKKNLSLIVVLLLSQFFLYVGVSTTGIIRNWIALYIGSKVNIYIISDFLTKLMSLPLKFFDTKLKGDFLQRISDHDRIESFLTHEGIFTLFSLINVSVFLIVLTLYSVQILVVFIILTILSILWAYRFQHKKKQLDYVLFQQNSQNKENIYELINSVAEIKNNNFEDYKKNEWQVIQIKLFKIKQKILRLDQYQTIGFNLLNQIKNLIILYIASKEVLEGHITSGTLLSISFIIGEMGSPINQIISFIRTFQDAKISFERLSEINSIQSEKFGGLIAIPDANLISGFTIKDLSFQYEGPESSFAVEKINVCIPENRTTAIVGESGSGKTTLMKILLRFYTEYSVNILYNNCDLRQISLTEWRKNIGTVLQDGYIFSDTIERNIATSDLAIDKDKLNRAIEMARLSSYIESLPLRTKTKIGASGKGLSGGKNREFL</sequence>
<keyword evidence="5 7" id="KW-0472">Membrane</keyword>
<keyword evidence="6" id="KW-0080">Bacteriocin transport</keyword>
<protein>
    <submittedName>
        <fullName evidence="10">ATP-binding cassette, subfamily B</fullName>
    </submittedName>
</protein>
<dbReference type="Gene3D" id="3.90.70.10">
    <property type="entry name" value="Cysteine proteinases"/>
    <property type="match status" value="1"/>
</dbReference>
<dbReference type="InterPro" id="IPR036640">
    <property type="entry name" value="ABC1_TM_sf"/>
</dbReference>
<evidence type="ECO:0000256" key="2">
    <source>
        <dbReference type="ARBA" id="ARBA00022692"/>
    </source>
</evidence>
<feature type="transmembrane region" description="Helical" evidence="7">
    <location>
        <begin position="279"/>
        <end position="300"/>
    </location>
</feature>
<dbReference type="Proteomes" id="UP000199643">
    <property type="component" value="Unassembled WGS sequence"/>
</dbReference>
<dbReference type="InterPro" id="IPR039421">
    <property type="entry name" value="Type_1_exporter"/>
</dbReference>
<dbReference type="GO" id="GO:0140359">
    <property type="term" value="F:ABC-type transporter activity"/>
    <property type="evidence" value="ECO:0007669"/>
    <property type="project" value="InterPro"/>
</dbReference>
<dbReference type="GO" id="GO:0005886">
    <property type="term" value="C:plasma membrane"/>
    <property type="evidence" value="ECO:0007669"/>
    <property type="project" value="UniProtKB-SubCell"/>
</dbReference>
<dbReference type="PROSITE" id="PS50929">
    <property type="entry name" value="ABC_TM1F"/>
    <property type="match status" value="1"/>
</dbReference>
<keyword evidence="11" id="KW-1185">Reference proteome</keyword>
<dbReference type="InterPro" id="IPR011527">
    <property type="entry name" value="ABC1_TM_dom"/>
</dbReference>
<organism evidence="10 11">
    <name type="scientific">Pedobacter terrae</name>
    <dbReference type="NCBI Taxonomy" id="405671"/>
    <lineage>
        <taxon>Bacteria</taxon>
        <taxon>Pseudomonadati</taxon>
        <taxon>Bacteroidota</taxon>
        <taxon>Sphingobacteriia</taxon>
        <taxon>Sphingobacteriales</taxon>
        <taxon>Sphingobacteriaceae</taxon>
        <taxon>Pedobacter</taxon>
    </lineage>
</organism>
<evidence type="ECO:0000256" key="6">
    <source>
        <dbReference type="ARBA" id="ARBA00043264"/>
    </source>
</evidence>
<dbReference type="Pfam" id="PF00005">
    <property type="entry name" value="ABC_tran"/>
    <property type="match status" value="1"/>
</dbReference>
<evidence type="ECO:0000313" key="11">
    <source>
        <dbReference type="Proteomes" id="UP000199643"/>
    </source>
</evidence>
<dbReference type="InterPro" id="IPR003439">
    <property type="entry name" value="ABC_transporter-like_ATP-bd"/>
</dbReference>
<dbReference type="PROSITE" id="PS50990">
    <property type="entry name" value="PEPTIDASE_C39"/>
    <property type="match status" value="1"/>
</dbReference>